<accession>A0A1I1VUG8</accession>
<evidence type="ECO:0000313" key="3">
    <source>
        <dbReference type="EMBL" id="SFD86339.1"/>
    </source>
</evidence>
<dbReference type="SUPFAM" id="SSF52172">
    <property type="entry name" value="CheY-like"/>
    <property type="match status" value="1"/>
</dbReference>
<keyword evidence="1" id="KW-0597">Phosphoprotein</keyword>
<dbReference type="RefSeq" id="WP_096330744.1">
    <property type="nucleotide sequence ID" value="NZ_FOMX01000005.1"/>
</dbReference>
<dbReference type="InterPro" id="IPR001789">
    <property type="entry name" value="Sig_transdc_resp-reg_receiver"/>
</dbReference>
<dbReference type="STRING" id="54.SAMN02745121_01953"/>
<organism evidence="3 4">
    <name type="scientific">Nannocystis exedens</name>
    <dbReference type="NCBI Taxonomy" id="54"/>
    <lineage>
        <taxon>Bacteria</taxon>
        <taxon>Pseudomonadati</taxon>
        <taxon>Myxococcota</taxon>
        <taxon>Polyangia</taxon>
        <taxon>Nannocystales</taxon>
        <taxon>Nannocystaceae</taxon>
        <taxon>Nannocystis</taxon>
    </lineage>
</organism>
<dbReference type="GO" id="GO:0000160">
    <property type="term" value="P:phosphorelay signal transduction system"/>
    <property type="evidence" value="ECO:0007669"/>
    <property type="project" value="InterPro"/>
</dbReference>
<reference evidence="4" key="1">
    <citation type="submission" date="2016-10" db="EMBL/GenBank/DDBJ databases">
        <authorList>
            <person name="Varghese N."/>
            <person name="Submissions S."/>
        </authorList>
    </citation>
    <scope>NUCLEOTIDE SEQUENCE [LARGE SCALE GENOMIC DNA]</scope>
    <source>
        <strain evidence="4">ATCC 25963</strain>
    </source>
</reference>
<feature type="modified residue" description="4-aspartylphosphate" evidence="1">
    <location>
        <position position="56"/>
    </location>
</feature>
<sequence>MAHPGVVFLDDDKDLRDLFVDVVALLAERECLTVGSVDELVHNRKQVLGADLVILDINLGPGLPSGLDAYKWLREQNYRGQVVFLTGHAASHPLVAEARQFAGVRVYEKPLPVPTIARLLEREPD</sequence>
<dbReference type="AlphaFoldDB" id="A0A1I1VUG8"/>
<dbReference type="Gene3D" id="3.40.50.2300">
    <property type="match status" value="1"/>
</dbReference>
<evidence type="ECO:0000256" key="1">
    <source>
        <dbReference type="PROSITE-ProRule" id="PRU00169"/>
    </source>
</evidence>
<evidence type="ECO:0000313" key="4">
    <source>
        <dbReference type="Proteomes" id="UP000199400"/>
    </source>
</evidence>
<keyword evidence="4" id="KW-1185">Reference proteome</keyword>
<dbReference type="InterPro" id="IPR011006">
    <property type="entry name" value="CheY-like_superfamily"/>
</dbReference>
<dbReference type="OrthoDB" id="5522034at2"/>
<dbReference type="Pfam" id="PF00072">
    <property type="entry name" value="Response_reg"/>
    <property type="match status" value="1"/>
</dbReference>
<feature type="domain" description="Response regulatory" evidence="2">
    <location>
        <begin position="5"/>
        <end position="124"/>
    </location>
</feature>
<proteinExistence type="predicted"/>
<dbReference type="PROSITE" id="PS50110">
    <property type="entry name" value="RESPONSE_REGULATORY"/>
    <property type="match status" value="1"/>
</dbReference>
<evidence type="ECO:0000259" key="2">
    <source>
        <dbReference type="PROSITE" id="PS50110"/>
    </source>
</evidence>
<dbReference type="EMBL" id="FOMX01000005">
    <property type="protein sequence ID" value="SFD86339.1"/>
    <property type="molecule type" value="Genomic_DNA"/>
</dbReference>
<gene>
    <name evidence="3" type="ORF">SAMN02745121_01953</name>
</gene>
<name>A0A1I1VUG8_9BACT</name>
<dbReference type="Proteomes" id="UP000199400">
    <property type="component" value="Unassembled WGS sequence"/>
</dbReference>
<protein>
    <submittedName>
        <fullName evidence="3">Response regulator receiver domain-containing protein</fullName>
    </submittedName>
</protein>